<evidence type="ECO:0000313" key="3">
    <source>
        <dbReference type="Proteomes" id="UP000573599"/>
    </source>
</evidence>
<dbReference type="Gene3D" id="1.10.10.10">
    <property type="entry name" value="Winged helix-like DNA-binding domain superfamily/Winged helix DNA-binding domain"/>
    <property type="match status" value="1"/>
</dbReference>
<sequence length="188" mass="21142">MPLSSLAISALALLNERAMHPYEMYQLLLERHEDRIVRVTPGSLYRTVERLTQDGLAEATGTAREGNRPERTTYAITAPGRTALVDRIREILREPVNEFPTFALALAEAHNAPASAVCADLRDHLKVIDGELADIDCLVAKARARDIDEAYWVTADYIRHMTVAQQDWINGFITRLEKGDLSWPHPQP</sequence>
<dbReference type="Pfam" id="PF03551">
    <property type="entry name" value="PadR"/>
    <property type="match status" value="1"/>
</dbReference>
<feature type="domain" description="Transcription regulator PadR N-terminal" evidence="1">
    <location>
        <begin position="11"/>
        <end position="84"/>
    </location>
</feature>
<keyword evidence="3" id="KW-1185">Reference proteome</keyword>
<dbReference type="InterPro" id="IPR036388">
    <property type="entry name" value="WH-like_DNA-bd_sf"/>
</dbReference>
<dbReference type="InterPro" id="IPR005149">
    <property type="entry name" value="Tscrpt_reg_PadR_N"/>
</dbReference>
<protein>
    <submittedName>
        <fullName evidence="2">DNA-binding PadR family transcriptional regulator</fullName>
    </submittedName>
</protein>
<dbReference type="PANTHER" id="PTHR43252:SF2">
    <property type="entry name" value="TRANSCRIPTION REGULATOR, PADR-LIKE FAMILY"/>
    <property type="match status" value="1"/>
</dbReference>
<evidence type="ECO:0000259" key="1">
    <source>
        <dbReference type="Pfam" id="PF03551"/>
    </source>
</evidence>
<proteinExistence type="predicted"/>
<dbReference type="AlphaFoldDB" id="A0A852WDF2"/>
<reference evidence="2 3" key="1">
    <citation type="submission" date="2020-07" db="EMBL/GenBank/DDBJ databases">
        <title>Sequencing the genomes of 1000 actinobacteria strains.</title>
        <authorList>
            <person name="Klenk H.-P."/>
        </authorList>
    </citation>
    <scope>NUCLEOTIDE SEQUENCE [LARGE SCALE GENOMIC DNA]</scope>
    <source>
        <strain evidence="2 3">DSM 23987</strain>
    </source>
</reference>
<dbReference type="EMBL" id="JACCAB010000001">
    <property type="protein sequence ID" value="NYG06730.1"/>
    <property type="molecule type" value="Genomic_DNA"/>
</dbReference>
<gene>
    <name evidence="2" type="ORF">BJ986_001217</name>
</gene>
<dbReference type="SUPFAM" id="SSF46785">
    <property type="entry name" value="Winged helix' DNA-binding domain"/>
    <property type="match status" value="1"/>
</dbReference>
<dbReference type="RefSeq" id="WP_179421171.1">
    <property type="nucleotide sequence ID" value="NZ_JACCAB010000001.1"/>
</dbReference>
<organism evidence="2 3">
    <name type="scientific">Pedococcus badiiscoriae</name>
    <dbReference type="NCBI Taxonomy" id="642776"/>
    <lineage>
        <taxon>Bacteria</taxon>
        <taxon>Bacillati</taxon>
        <taxon>Actinomycetota</taxon>
        <taxon>Actinomycetes</taxon>
        <taxon>Micrococcales</taxon>
        <taxon>Intrasporangiaceae</taxon>
        <taxon>Pedococcus</taxon>
    </lineage>
</organism>
<keyword evidence="2" id="KW-0238">DNA-binding</keyword>
<dbReference type="PANTHER" id="PTHR43252">
    <property type="entry name" value="TRANSCRIPTIONAL REGULATOR YQJI"/>
    <property type="match status" value="1"/>
</dbReference>
<comment type="caution">
    <text evidence="2">The sequence shown here is derived from an EMBL/GenBank/DDBJ whole genome shotgun (WGS) entry which is preliminary data.</text>
</comment>
<dbReference type="GO" id="GO:0003677">
    <property type="term" value="F:DNA binding"/>
    <property type="evidence" value="ECO:0007669"/>
    <property type="project" value="UniProtKB-KW"/>
</dbReference>
<dbReference type="Proteomes" id="UP000573599">
    <property type="component" value="Unassembled WGS sequence"/>
</dbReference>
<accession>A0A852WDF2</accession>
<name>A0A852WDF2_9MICO</name>
<evidence type="ECO:0000313" key="2">
    <source>
        <dbReference type="EMBL" id="NYG06730.1"/>
    </source>
</evidence>
<dbReference type="InterPro" id="IPR036390">
    <property type="entry name" value="WH_DNA-bd_sf"/>
</dbReference>